<dbReference type="AlphaFoldDB" id="J3LSH6"/>
<proteinExistence type="predicted"/>
<reference evidence="2" key="2">
    <citation type="submission" date="2013-04" db="UniProtKB">
        <authorList>
            <consortium name="EnsemblPlants"/>
        </authorList>
    </citation>
    <scope>IDENTIFICATION</scope>
</reference>
<accession>J3LSH6</accession>
<reference evidence="2" key="1">
    <citation type="journal article" date="2013" name="Nat. Commun.">
        <title>Whole-genome sequencing of Oryza brachyantha reveals mechanisms underlying Oryza genome evolution.</title>
        <authorList>
            <person name="Chen J."/>
            <person name="Huang Q."/>
            <person name="Gao D."/>
            <person name="Wang J."/>
            <person name="Lang Y."/>
            <person name="Liu T."/>
            <person name="Li B."/>
            <person name="Bai Z."/>
            <person name="Luis Goicoechea J."/>
            <person name="Liang C."/>
            <person name="Chen C."/>
            <person name="Zhang W."/>
            <person name="Sun S."/>
            <person name="Liao Y."/>
            <person name="Zhang X."/>
            <person name="Yang L."/>
            <person name="Song C."/>
            <person name="Wang M."/>
            <person name="Shi J."/>
            <person name="Liu G."/>
            <person name="Liu J."/>
            <person name="Zhou H."/>
            <person name="Zhou W."/>
            <person name="Yu Q."/>
            <person name="An N."/>
            <person name="Chen Y."/>
            <person name="Cai Q."/>
            <person name="Wang B."/>
            <person name="Liu B."/>
            <person name="Min J."/>
            <person name="Huang Y."/>
            <person name="Wu H."/>
            <person name="Li Z."/>
            <person name="Zhang Y."/>
            <person name="Yin Y."/>
            <person name="Song W."/>
            <person name="Jiang J."/>
            <person name="Jackson S.A."/>
            <person name="Wing R.A."/>
            <person name="Wang J."/>
            <person name="Chen M."/>
        </authorList>
    </citation>
    <scope>NUCLEOTIDE SEQUENCE [LARGE SCALE GENOMIC DNA]</scope>
    <source>
        <strain evidence="2">cv. IRGC 101232</strain>
    </source>
</reference>
<name>J3LSH6_ORYBR</name>
<keyword evidence="1" id="KW-1133">Transmembrane helix</keyword>
<evidence type="ECO:0000313" key="2">
    <source>
        <dbReference type="EnsemblPlants" id="OB03G40020.1"/>
    </source>
</evidence>
<sequence length="69" mass="8050">MYFNYILIIYIYIYKISTISSIEIGLLPRMHEHFASERLFSLSLCRLLFFVSVVSLVWKGLIWVQGCGG</sequence>
<dbReference type="HOGENOM" id="CLU_2779903_0_0_1"/>
<dbReference type="EnsemblPlants" id="OB03G40020.1">
    <property type="protein sequence ID" value="OB03G40020.1"/>
    <property type="gene ID" value="OB03G40020"/>
</dbReference>
<dbReference type="Gramene" id="OB03G40020.1">
    <property type="protein sequence ID" value="OB03G40020.1"/>
    <property type="gene ID" value="OB03G40020"/>
</dbReference>
<evidence type="ECO:0000313" key="3">
    <source>
        <dbReference type="Proteomes" id="UP000006038"/>
    </source>
</evidence>
<organism evidence="2">
    <name type="scientific">Oryza brachyantha</name>
    <name type="common">malo sina</name>
    <dbReference type="NCBI Taxonomy" id="4533"/>
    <lineage>
        <taxon>Eukaryota</taxon>
        <taxon>Viridiplantae</taxon>
        <taxon>Streptophyta</taxon>
        <taxon>Embryophyta</taxon>
        <taxon>Tracheophyta</taxon>
        <taxon>Spermatophyta</taxon>
        <taxon>Magnoliopsida</taxon>
        <taxon>Liliopsida</taxon>
        <taxon>Poales</taxon>
        <taxon>Poaceae</taxon>
        <taxon>BOP clade</taxon>
        <taxon>Oryzoideae</taxon>
        <taxon>Oryzeae</taxon>
        <taxon>Oryzinae</taxon>
        <taxon>Oryza</taxon>
    </lineage>
</organism>
<keyword evidence="1" id="KW-0812">Transmembrane</keyword>
<evidence type="ECO:0000256" key="1">
    <source>
        <dbReference type="SAM" id="Phobius"/>
    </source>
</evidence>
<keyword evidence="3" id="KW-1185">Reference proteome</keyword>
<dbReference type="Proteomes" id="UP000006038">
    <property type="component" value="Chromosome 3"/>
</dbReference>
<protein>
    <submittedName>
        <fullName evidence="2">Uncharacterized protein</fullName>
    </submittedName>
</protein>
<keyword evidence="1" id="KW-0472">Membrane</keyword>
<feature type="transmembrane region" description="Helical" evidence="1">
    <location>
        <begin position="6"/>
        <end position="27"/>
    </location>
</feature>
<feature type="transmembrane region" description="Helical" evidence="1">
    <location>
        <begin position="39"/>
        <end position="58"/>
    </location>
</feature>